<gene>
    <name evidence="1" type="ORF">EYZ11_008687</name>
</gene>
<protein>
    <submittedName>
        <fullName evidence="1">Uncharacterized protein</fullName>
    </submittedName>
</protein>
<dbReference type="Proteomes" id="UP000308092">
    <property type="component" value="Unassembled WGS sequence"/>
</dbReference>
<evidence type="ECO:0000313" key="1">
    <source>
        <dbReference type="EMBL" id="THC91839.1"/>
    </source>
</evidence>
<comment type="caution">
    <text evidence="1">The sequence shown here is derived from an EMBL/GenBank/DDBJ whole genome shotgun (WGS) entry which is preliminary data.</text>
</comment>
<reference evidence="1 2" key="1">
    <citation type="submission" date="2019-03" db="EMBL/GenBank/DDBJ databases">
        <title>The genome sequence of a newly discovered highly antifungal drug resistant Aspergillus species, Aspergillus tanneri NIH 1004.</title>
        <authorList>
            <person name="Mounaud S."/>
            <person name="Singh I."/>
            <person name="Joardar V."/>
            <person name="Pakala S."/>
            <person name="Pakala S."/>
            <person name="Venepally P."/>
            <person name="Hoover J."/>
            <person name="Nierman W."/>
            <person name="Chung J."/>
            <person name="Losada L."/>
        </authorList>
    </citation>
    <scope>NUCLEOTIDE SEQUENCE [LARGE SCALE GENOMIC DNA]</scope>
    <source>
        <strain evidence="1 2">NIH1004</strain>
    </source>
</reference>
<keyword evidence="2" id="KW-1185">Reference proteome</keyword>
<sequence>MNLLAIGISPSKSNFTDIFDRGHGCAEPYVLPLGNLRLDILNAANNSIVRLSFMLKRRAT</sequence>
<name>A0A4S3J9T3_9EURO</name>
<dbReference type="VEuPathDB" id="FungiDB:EYZ11_008687"/>
<dbReference type="AlphaFoldDB" id="A0A4S3J9T3"/>
<evidence type="ECO:0000313" key="2">
    <source>
        <dbReference type="Proteomes" id="UP000308092"/>
    </source>
</evidence>
<dbReference type="EMBL" id="SOSA01000379">
    <property type="protein sequence ID" value="THC91839.1"/>
    <property type="molecule type" value="Genomic_DNA"/>
</dbReference>
<proteinExistence type="predicted"/>
<accession>A0A4S3J9T3</accession>
<organism evidence="1 2">
    <name type="scientific">Aspergillus tanneri</name>
    <dbReference type="NCBI Taxonomy" id="1220188"/>
    <lineage>
        <taxon>Eukaryota</taxon>
        <taxon>Fungi</taxon>
        <taxon>Dikarya</taxon>
        <taxon>Ascomycota</taxon>
        <taxon>Pezizomycotina</taxon>
        <taxon>Eurotiomycetes</taxon>
        <taxon>Eurotiomycetidae</taxon>
        <taxon>Eurotiales</taxon>
        <taxon>Aspergillaceae</taxon>
        <taxon>Aspergillus</taxon>
        <taxon>Aspergillus subgen. Circumdati</taxon>
    </lineage>
</organism>